<feature type="transmembrane region" description="Helical" evidence="1">
    <location>
        <begin position="69"/>
        <end position="88"/>
    </location>
</feature>
<keyword evidence="1" id="KW-0472">Membrane</keyword>
<feature type="transmembrane region" description="Helical" evidence="1">
    <location>
        <begin position="7"/>
        <end position="26"/>
    </location>
</feature>
<sequence>MIVWYFLGVWLVVFAVAMVTGMYWNSKAVRANLTALKAFGYVSTFAFCAMLIICVVYQDQMRWYEQLAGWLIGLFLGSPFSYGIISVASQNTANDDQLEVIEKGLIWNALSCLGDAMDYLSSDTPAGSVSVSIGLDEQNLCKNSWVIMAAINFFPIICLLLIAITAVIKAVKVIATIIGCAFGWYIHWDWRKLVLDPNDMYAEFTSLWKKQFCPIQPLLVLGTTMFFMNTLHTPASSNDLVETSRWLLIFALSLGVNIMLVANVWVARYIEKKEREMQERISKQTGSMRPHSRTYDRAVSFVVAPILLCDREMTSIRTRTNRFADDAKQRCVTFWRVILDFKDRACPTIK</sequence>
<keyword evidence="1" id="KW-0812">Transmembrane</keyword>
<feature type="transmembrane region" description="Helical" evidence="1">
    <location>
        <begin position="246"/>
        <end position="270"/>
    </location>
</feature>
<accession>A0A2M6R9P4</accession>
<name>A0A2M6R9P4_9BACT</name>
<evidence type="ECO:0000313" key="3">
    <source>
        <dbReference type="Proteomes" id="UP000231162"/>
    </source>
</evidence>
<dbReference type="EMBL" id="PEZX01000010">
    <property type="protein sequence ID" value="PIS07207.1"/>
    <property type="molecule type" value="Genomic_DNA"/>
</dbReference>
<feature type="transmembrane region" description="Helical" evidence="1">
    <location>
        <begin position="145"/>
        <end position="163"/>
    </location>
</feature>
<organism evidence="2 3">
    <name type="scientific">Candidatus Berkelbacteria bacterium CG10_big_fil_rev_8_21_14_0_10_43_14</name>
    <dbReference type="NCBI Taxonomy" id="1974515"/>
    <lineage>
        <taxon>Bacteria</taxon>
        <taxon>Candidatus Berkelbacteria</taxon>
    </lineage>
</organism>
<dbReference type="Proteomes" id="UP000231162">
    <property type="component" value="Unassembled WGS sequence"/>
</dbReference>
<keyword evidence="1" id="KW-1133">Transmembrane helix</keyword>
<reference evidence="3" key="1">
    <citation type="submission" date="2017-09" db="EMBL/GenBank/DDBJ databases">
        <title>Depth-based differentiation of microbial function through sediment-hosted aquifers and enrichment of novel symbionts in the deep terrestrial subsurface.</title>
        <authorList>
            <person name="Probst A.J."/>
            <person name="Ladd B."/>
            <person name="Jarett J.K."/>
            <person name="Geller-Mcgrath D.E."/>
            <person name="Sieber C.M.K."/>
            <person name="Emerson J.B."/>
            <person name="Anantharaman K."/>
            <person name="Thomas B.C."/>
            <person name="Malmstrom R."/>
            <person name="Stieglmeier M."/>
            <person name="Klingl A."/>
            <person name="Woyke T."/>
            <person name="Ryan C.M."/>
            <person name="Banfield J.F."/>
        </authorList>
    </citation>
    <scope>NUCLEOTIDE SEQUENCE [LARGE SCALE GENOMIC DNA]</scope>
</reference>
<proteinExistence type="predicted"/>
<dbReference type="AlphaFoldDB" id="A0A2M6R9P4"/>
<evidence type="ECO:0000313" key="2">
    <source>
        <dbReference type="EMBL" id="PIS07207.1"/>
    </source>
</evidence>
<feature type="transmembrane region" description="Helical" evidence="1">
    <location>
        <begin position="38"/>
        <end position="57"/>
    </location>
</feature>
<comment type="caution">
    <text evidence="2">The sequence shown here is derived from an EMBL/GenBank/DDBJ whole genome shotgun (WGS) entry which is preliminary data.</text>
</comment>
<gene>
    <name evidence="2" type="ORF">COT79_00480</name>
</gene>
<evidence type="ECO:0000256" key="1">
    <source>
        <dbReference type="SAM" id="Phobius"/>
    </source>
</evidence>
<feature type="transmembrane region" description="Helical" evidence="1">
    <location>
        <begin position="170"/>
        <end position="188"/>
    </location>
</feature>
<protein>
    <submittedName>
        <fullName evidence="2">Uncharacterized protein</fullName>
    </submittedName>
</protein>